<dbReference type="PROSITE" id="PS50850">
    <property type="entry name" value="MFS"/>
    <property type="match status" value="1"/>
</dbReference>
<dbReference type="AlphaFoldDB" id="J1IRM6"/>
<proteinExistence type="predicted"/>
<feature type="transmembrane region" description="Helical" evidence="7">
    <location>
        <begin position="362"/>
        <end position="384"/>
    </location>
</feature>
<accession>J1IRM6</accession>
<dbReference type="InterPro" id="IPR036259">
    <property type="entry name" value="MFS_trans_sf"/>
</dbReference>
<feature type="transmembrane region" description="Helical" evidence="7">
    <location>
        <begin position="137"/>
        <end position="159"/>
    </location>
</feature>
<dbReference type="RefSeq" id="WP_006590503.1">
    <property type="nucleotide sequence ID" value="NZ_JH725079.1"/>
</dbReference>
<keyword evidence="4 7" id="KW-0812">Transmembrane</keyword>
<evidence type="ECO:0000256" key="4">
    <source>
        <dbReference type="ARBA" id="ARBA00022692"/>
    </source>
</evidence>
<dbReference type="PANTHER" id="PTHR23517:SF2">
    <property type="entry name" value="MULTIDRUG RESISTANCE PROTEIN MDTH"/>
    <property type="match status" value="1"/>
</dbReference>
<dbReference type="InterPro" id="IPR011701">
    <property type="entry name" value="MFS"/>
</dbReference>
<evidence type="ECO:0000256" key="6">
    <source>
        <dbReference type="ARBA" id="ARBA00023136"/>
    </source>
</evidence>
<organism evidence="9 10">
    <name type="scientific">Bartonella birtlesii LL-WM9</name>
    <dbReference type="NCBI Taxonomy" id="1094552"/>
    <lineage>
        <taxon>Bacteria</taxon>
        <taxon>Pseudomonadati</taxon>
        <taxon>Pseudomonadota</taxon>
        <taxon>Alphaproteobacteria</taxon>
        <taxon>Hyphomicrobiales</taxon>
        <taxon>Bartonellaceae</taxon>
        <taxon>Bartonella</taxon>
    </lineage>
</organism>
<evidence type="ECO:0000256" key="5">
    <source>
        <dbReference type="ARBA" id="ARBA00022989"/>
    </source>
</evidence>
<keyword evidence="5 7" id="KW-1133">Transmembrane helix</keyword>
<evidence type="ECO:0000259" key="8">
    <source>
        <dbReference type="PROSITE" id="PS50850"/>
    </source>
</evidence>
<feature type="transmembrane region" description="Helical" evidence="7">
    <location>
        <begin position="274"/>
        <end position="292"/>
    </location>
</feature>
<protein>
    <recommendedName>
        <fullName evidence="8">Major facilitator superfamily (MFS) profile domain-containing protein</fullName>
    </recommendedName>
</protein>
<dbReference type="GO" id="GO:0005886">
    <property type="term" value="C:plasma membrane"/>
    <property type="evidence" value="ECO:0007669"/>
    <property type="project" value="UniProtKB-SubCell"/>
</dbReference>
<evidence type="ECO:0000256" key="7">
    <source>
        <dbReference type="SAM" id="Phobius"/>
    </source>
</evidence>
<sequence>MLRKILNFKKSVHLILITTLLSNIGVFMIVPFLAIYLNKLDSLSAIEVGTIIGIAFWCQRAGSLLGGILSDYVHIKKTMLLGLAMRIPGYLIIGLTHNFYILLLSCIVIGLGSSIYLPAAKSFLVKNVSQADKVDILATRSIFANIGVAIGPLFGMLILKIYPHLLFSLVGLIFILLFLLNCTLKESPGSDTLSKINFSDFRKLLINKAMLRVALFTFLFTFLYIQLEVTIPLFGNQNFGRSAPSYIFLLNALIVIFFQIPVSRWSCRENSKTPIVLSFVFFTLSFFILHVLDHSYLCLFLAILIFTFAEIIMRIRLDYEATNIDGRLIASAFGIMSLSSAFGGMAGSYFGSLLYNKAILGLSAWQMLSIISFSAALLSLLLFIKKQKGKPEKDTPFD</sequence>
<comment type="subcellular location">
    <subcellularLocation>
        <location evidence="1">Cell membrane</location>
        <topology evidence="1">Multi-pass membrane protein</topology>
    </subcellularLocation>
</comment>
<evidence type="ECO:0000256" key="3">
    <source>
        <dbReference type="ARBA" id="ARBA00022475"/>
    </source>
</evidence>
<dbReference type="PANTHER" id="PTHR23517">
    <property type="entry name" value="RESISTANCE PROTEIN MDTM, PUTATIVE-RELATED-RELATED"/>
    <property type="match status" value="1"/>
</dbReference>
<name>J1IRM6_9HYPH</name>
<dbReference type="InterPro" id="IPR020846">
    <property type="entry name" value="MFS_dom"/>
</dbReference>
<keyword evidence="6 7" id="KW-0472">Membrane</keyword>
<dbReference type="Pfam" id="PF07690">
    <property type="entry name" value="MFS_1"/>
    <property type="match status" value="1"/>
</dbReference>
<reference evidence="9 10" key="1">
    <citation type="submission" date="2012-03" db="EMBL/GenBank/DDBJ databases">
        <title>The Genome Sequence of Bartonella birtlesii LL-WM9.</title>
        <authorList>
            <consortium name="The Broad Institute Genome Sequencing Platform"/>
            <consortium name="The Broad Institute Genome Sequencing Center for Infectious Disease"/>
            <person name="Feldgarden M."/>
            <person name="Kirby J."/>
            <person name="Kosoy M."/>
            <person name="Birtles R."/>
            <person name="Probert W.S."/>
            <person name="Chiaraviglio L."/>
            <person name="Young S.K."/>
            <person name="Zeng Q."/>
            <person name="Gargeya S."/>
            <person name="Fitzgerald M."/>
            <person name="Haas B."/>
            <person name="Abouelleil A."/>
            <person name="Alvarado L."/>
            <person name="Arachchi H.M."/>
            <person name="Berlin A."/>
            <person name="Chapman S.B."/>
            <person name="Gearin G."/>
            <person name="Goldberg J."/>
            <person name="Griggs A."/>
            <person name="Gujja S."/>
            <person name="Hansen M."/>
            <person name="Heiman D."/>
            <person name="Howarth C."/>
            <person name="Larimer J."/>
            <person name="Lui A."/>
            <person name="MacDonald P.J.P."/>
            <person name="McCowen C."/>
            <person name="Montmayeur A."/>
            <person name="Murphy C."/>
            <person name="Neiman D."/>
            <person name="Pearson M."/>
            <person name="Priest M."/>
            <person name="Roberts A."/>
            <person name="Saif S."/>
            <person name="Shea T."/>
            <person name="Sisk P."/>
            <person name="Stolte C."/>
            <person name="Sykes S."/>
            <person name="Wortman J."/>
            <person name="Nusbaum C."/>
            <person name="Birren B."/>
        </authorList>
    </citation>
    <scope>NUCLEOTIDE SEQUENCE [LARGE SCALE GENOMIC DNA]</scope>
    <source>
        <strain evidence="9 10">LL-WM9</strain>
    </source>
</reference>
<gene>
    <name evidence="9" type="ORF">ME7_01590</name>
</gene>
<comment type="caution">
    <text evidence="9">The sequence shown here is derived from an EMBL/GenBank/DDBJ whole genome shotgun (WGS) entry which is preliminary data.</text>
</comment>
<dbReference type="PATRIC" id="fig|1094552.3.peg.1785"/>
<dbReference type="InterPro" id="IPR050171">
    <property type="entry name" value="MFS_Transporters"/>
</dbReference>
<evidence type="ECO:0000256" key="1">
    <source>
        <dbReference type="ARBA" id="ARBA00004651"/>
    </source>
</evidence>
<dbReference type="EMBL" id="AIMC01000049">
    <property type="protein sequence ID" value="EJF74172.1"/>
    <property type="molecule type" value="Genomic_DNA"/>
</dbReference>
<dbReference type="Proteomes" id="UP000008748">
    <property type="component" value="Unassembled WGS sequence"/>
</dbReference>
<evidence type="ECO:0000313" key="9">
    <source>
        <dbReference type="EMBL" id="EJF74172.1"/>
    </source>
</evidence>
<feature type="domain" description="Major facilitator superfamily (MFS) profile" evidence="8">
    <location>
        <begin position="11"/>
        <end position="387"/>
    </location>
</feature>
<feature type="transmembrane region" description="Helical" evidence="7">
    <location>
        <begin position="205"/>
        <end position="225"/>
    </location>
</feature>
<dbReference type="Gene3D" id="1.20.1250.20">
    <property type="entry name" value="MFS general substrate transporter like domains"/>
    <property type="match status" value="1"/>
</dbReference>
<evidence type="ECO:0000256" key="2">
    <source>
        <dbReference type="ARBA" id="ARBA00022448"/>
    </source>
</evidence>
<keyword evidence="2" id="KW-0813">Transport</keyword>
<keyword evidence="3" id="KW-1003">Cell membrane</keyword>
<dbReference type="GO" id="GO:0022857">
    <property type="term" value="F:transmembrane transporter activity"/>
    <property type="evidence" value="ECO:0007669"/>
    <property type="project" value="InterPro"/>
</dbReference>
<feature type="transmembrane region" description="Helical" evidence="7">
    <location>
        <begin position="329"/>
        <end position="350"/>
    </location>
</feature>
<feature type="transmembrane region" description="Helical" evidence="7">
    <location>
        <begin position="99"/>
        <end position="117"/>
    </location>
</feature>
<keyword evidence="10" id="KW-1185">Reference proteome</keyword>
<dbReference type="HOGENOM" id="CLU_001265_60_2_5"/>
<dbReference type="SUPFAM" id="SSF103473">
    <property type="entry name" value="MFS general substrate transporter"/>
    <property type="match status" value="1"/>
</dbReference>
<feature type="transmembrane region" description="Helical" evidence="7">
    <location>
        <begin position="298"/>
        <end position="317"/>
    </location>
</feature>
<evidence type="ECO:0000313" key="10">
    <source>
        <dbReference type="Proteomes" id="UP000008748"/>
    </source>
</evidence>
<feature type="transmembrane region" description="Helical" evidence="7">
    <location>
        <begin position="12"/>
        <end position="36"/>
    </location>
</feature>
<feature type="transmembrane region" description="Helical" evidence="7">
    <location>
        <begin position="165"/>
        <end position="184"/>
    </location>
</feature>
<feature type="transmembrane region" description="Helical" evidence="7">
    <location>
        <begin position="245"/>
        <end position="262"/>
    </location>
</feature>